<dbReference type="AlphaFoldDB" id="A0A1V3X2Z9"/>
<feature type="chain" id="PRO_5010702975" description="Secreted protein" evidence="1">
    <location>
        <begin position="28"/>
        <end position="134"/>
    </location>
</feature>
<comment type="caution">
    <text evidence="2">The sequence shown here is derived from an EMBL/GenBank/DDBJ whole genome shotgun (WGS) entry which is preliminary data.</text>
</comment>
<evidence type="ECO:0000313" key="2">
    <source>
        <dbReference type="EMBL" id="OOK72881.1"/>
    </source>
</evidence>
<evidence type="ECO:0000313" key="3">
    <source>
        <dbReference type="Proteomes" id="UP000188532"/>
    </source>
</evidence>
<proteinExistence type="predicted"/>
<sequence>MRRGLAIAAVGIGFASAGFMGSPPAQADDPPYHILSAQDLCNLVWPSSEAMPDPAKQPPAVGLICVRQGGALLRLARDMPAIFSNSFTLEPGKAPELPKGSVRVNPNDPLSDWIIPDCYVPDRIDCNPNAPGHR</sequence>
<gene>
    <name evidence="2" type="ORF">BZL29_5252</name>
</gene>
<dbReference type="Proteomes" id="UP000188532">
    <property type="component" value="Unassembled WGS sequence"/>
</dbReference>
<protein>
    <recommendedName>
        <fullName evidence="4">Secreted protein</fullName>
    </recommendedName>
</protein>
<reference evidence="2 3" key="1">
    <citation type="submission" date="2017-02" db="EMBL/GenBank/DDBJ databases">
        <title>Complete genome sequences of Mycobacterium kansasii strains isolated from rhesus macaques.</title>
        <authorList>
            <person name="Panda A."/>
            <person name="Nagaraj S."/>
            <person name="Zhao X."/>
            <person name="Tettelin H."/>
            <person name="Detolla L.J."/>
        </authorList>
    </citation>
    <scope>NUCLEOTIDE SEQUENCE [LARGE SCALE GENOMIC DNA]</scope>
    <source>
        <strain evidence="2 3">11-3469</strain>
    </source>
</reference>
<dbReference type="EMBL" id="MVBN01000005">
    <property type="protein sequence ID" value="OOK72881.1"/>
    <property type="molecule type" value="Genomic_DNA"/>
</dbReference>
<evidence type="ECO:0008006" key="4">
    <source>
        <dbReference type="Google" id="ProtNLM"/>
    </source>
</evidence>
<feature type="signal peptide" evidence="1">
    <location>
        <begin position="1"/>
        <end position="27"/>
    </location>
</feature>
<keyword evidence="1" id="KW-0732">Signal</keyword>
<accession>A0A1V3X2Z9</accession>
<evidence type="ECO:0000256" key="1">
    <source>
        <dbReference type="SAM" id="SignalP"/>
    </source>
</evidence>
<name>A0A1V3X2Z9_MYCKA</name>
<organism evidence="2 3">
    <name type="scientific">Mycobacterium kansasii</name>
    <dbReference type="NCBI Taxonomy" id="1768"/>
    <lineage>
        <taxon>Bacteria</taxon>
        <taxon>Bacillati</taxon>
        <taxon>Actinomycetota</taxon>
        <taxon>Actinomycetes</taxon>
        <taxon>Mycobacteriales</taxon>
        <taxon>Mycobacteriaceae</taxon>
        <taxon>Mycobacterium</taxon>
    </lineage>
</organism>